<dbReference type="PROSITE" id="PS50930">
    <property type="entry name" value="HTH_LYTTR"/>
    <property type="match status" value="1"/>
</dbReference>
<sequence>MISQVWRLNKLDKAVSFAVCDDDEIICEAICNRIDKLLAKFGLSASIDKYVSPVALYKNIEGGQRKYDALFLDIDMPKLNGIDLAKAIKKAEEAPDIIFVSNREEMVFDTFSVRPFGFVRKNNFTNDLIDTLRSYVNTRMNKNAYIGIKTNNNSVVRKLKVSDIVYIESFRYKQYIYMADNEEIECRMSMEEFEKKLANYDIVRMYKGYLVNLKYVQKIERTGVLVNYKGGVNINVSRDKVQELKAIYLNYLRKMGTVLFNGES</sequence>
<evidence type="ECO:0000256" key="3">
    <source>
        <dbReference type="PROSITE-ProRule" id="PRU00169"/>
    </source>
</evidence>
<comment type="caution">
    <text evidence="6">The sequence shown here is derived from an EMBL/GenBank/DDBJ whole genome shotgun (WGS) entry which is preliminary data.</text>
</comment>
<dbReference type="GO" id="GO:0003677">
    <property type="term" value="F:DNA binding"/>
    <property type="evidence" value="ECO:0007669"/>
    <property type="project" value="InterPro"/>
</dbReference>
<dbReference type="AlphaFoldDB" id="A0A4Q2KA90"/>
<dbReference type="InterPro" id="IPR011006">
    <property type="entry name" value="CheY-like_superfamily"/>
</dbReference>
<dbReference type="PROSITE" id="PS50110">
    <property type="entry name" value="RESPONSE_REGULATORY"/>
    <property type="match status" value="1"/>
</dbReference>
<dbReference type="Pfam" id="PF04397">
    <property type="entry name" value="LytTR"/>
    <property type="match status" value="1"/>
</dbReference>
<dbReference type="SMART" id="SM00850">
    <property type="entry name" value="LytTR"/>
    <property type="match status" value="1"/>
</dbReference>
<dbReference type="Gene3D" id="3.40.50.2300">
    <property type="match status" value="1"/>
</dbReference>
<gene>
    <name evidence="6" type="ORF">ESZ91_03920</name>
</gene>
<dbReference type="OrthoDB" id="1839448at2"/>
<dbReference type="Proteomes" id="UP000291269">
    <property type="component" value="Unassembled WGS sequence"/>
</dbReference>
<proteinExistence type="predicted"/>
<evidence type="ECO:0000313" key="6">
    <source>
        <dbReference type="EMBL" id="RXZ61548.1"/>
    </source>
</evidence>
<dbReference type="Pfam" id="PF00072">
    <property type="entry name" value="Response_reg"/>
    <property type="match status" value="1"/>
</dbReference>
<name>A0A4Q2KA90_9FIRM</name>
<dbReference type="InterPro" id="IPR001789">
    <property type="entry name" value="Sig_transdc_resp-reg_receiver"/>
</dbReference>
<dbReference type="Gene3D" id="2.40.50.1020">
    <property type="entry name" value="LytTr DNA-binding domain"/>
    <property type="match status" value="1"/>
</dbReference>
<feature type="modified residue" description="4-aspartylphosphate" evidence="3">
    <location>
        <position position="73"/>
    </location>
</feature>
<accession>A0A4Q2KA90</accession>
<dbReference type="SMART" id="SM00448">
    <property type="entry name" value="REC"/>
    <property type="match status" value="1"/>
</dbReference>
<protein>
    <recommendedName>
        <fullName evidence="1">Stage 0 sporulation protein A homolog</fullName>
    </recommendedName>
</protein>
<reference evidence="6 7" key="1">
    <citation type="journal article" date="2019" name="Gut">
        <title>Antibiotics-induced monodominance of a novel gut bacterial order.</title>
        <authorList>
            <person name="Hildebrand F."/>
            <person name="Moitinho-Silva L."/>
            <person name="Blasche S."/>
            <person name="Jahn M.T."/>
            <person name="Gossmann T.I."/>
            <person name="Heuerta-Cepas J."/>
            <person name="Hercog R."/>
            <person name="Luetge M."/>
            <person name="Bahram M."/>
            <person name="Pryszlak A."/>
            <person name="Alves R.J."/>
            <person name="Waszak S.M."/>
            <person name="Zhu A."/>
            <person name="Ye L."/>
            <person name="Costea P.I."/>
            <person name="Aalvink S."/>
            <person name="Belzer C."/>
            <person name="Forslund S.K."/>
            <person name="Sunagawa S."/>
            <person name="Hentschel U."/>
            <person name="Merten C."/>
            <person name="Patil K.R."/>
            <person name="Benes V."/>
            <person name="Bork P."/>
        </authorList>
    </citation>
    <scope>NUCLEOTIDE SEQUENCE [LARGE SCALE GENOMIC DNA]</scope>
    <source>
        <strain evidence="6 7">HDS1380</strain>
    </source>
</reference>
<dbReference type="InterPro" id="IPR046947">
    <property type="entry name" value="LytR-like"/>
</dbReference>
<dbReference type="PANTHER" id="PTHR37299:SF1">
    <property type="entry name" value="STAGE 0 SPORULATION PROTEIN A HOMOLOG"/>
    <property type="match status" value="1"/>
</dbReference>
<evidence type="ECO:0000256" key="1">
    <source>
        <dbReference type="ARBA" id="ARBA00018672"/>
    </source>
</evidence>
<evidence type="ECO:0000259" key="4">
    <source>
        <dbReference type="PROSITE" id="PS50110"/>
    </source>
</evidence>
<dbReference type="SUPFAM" id="SSF52172">
    <property type="entry name" value="CheY-like"/>
    <property type="match status" value="1"/>
</dbReference>
<keyword evidence="7" id="KW-1185">Reference proteome</keyword>
<keyword evidence="3" id="KW-0597">Phosphoprotein</keyword>
<dbReference type="PANTHER" id="PTHR37299">
    <property type="entry name" value="TRANSCRIPTIONAL REGULATOR-RELATED"/>
    <property type="match status" value="1"/>
</dbReference>
<dbReference type="EMBL" id="SDOZ01000002">
    <property type="protein sequence ID" value="RXZ61548.1"/>
    <property type="molecule type" value="Genomic_DNA"/>
</dbReference>
<dbReference type="GO" id="GO:0000156">
    <property type="term" value="F:phosphorelay response regulator activity"/>
    <property type="evidence" value="ECO:0007669"/>
    <property type="project" value="InterPro"/>
</dbReference>
<evidence type="ECO:0000259" key="5">
    <source>
        <dbReference type="PROSITE" id="PS50930"/>
    </source>
</evidence>
<evidence type="ECO:0000313" key="7">
    <source>
        <dbReference type="Proteomes" id="UP000291269"/>
    </source>
</evidence>
<organism evidence="6 7">
    <name type="scientific">Candidatus Borkfalkia ceftriaxoniphila</name>
    <dbReference type="NCBI Taxonomy" id="2508949"/>
    <lineage>
        <taxon>Bacteria</taxon>
        <taxon>Bacillati</taxon>
        <taxon>Bacillota</taxon>
        <taxon>Clostridia</taxon>
        <taxon>Christensenellales</taxon>
        <taxon>Christensenellaceae</taxon>
        <taxon>Candidatus Borkfalkia</taxon>
    </lineage>
</organism>
<evidence type="ECO:0000256" key="2">
    <source>
        <dbReference type="ARBA" id="ARBA00024867"/>
    </source>
</evidence>
<comment type="function">
    <text evidence="2">May play the central regulatory role in sporulation. It may be an element of the effector pathway responsible for the activation of sporulation genes in response to nutritional stress. Spo0A may act in concert with spo0H (a sigma factor) to control the expression of some genes that are critical to the sporulation process.</text>
</comment>
<feature type="domain" description="Response regulatory" evidence="4">
    <location>
        <begin position="16"/>
        <end position="136"/>
    </location>
</feature>
<feature type="domain" description="HTH LytTR-type" evidence="5">
    <location>
        <begin position="158"/>
        <end position="250"/>
    </location>
</feature>
<dbReference type="InterPro" id="IPR007492">
    <property type="entry name" value="LytTR_DNA-bd_dom"/>
</dbReference>